<sequence length="63" mass="7148">MPWFEVIPLVVAVICLIDAVLVTGLYVTVRRNERRSRARGRVVQLWPAPGRDALGRARRVPQP</sequence>
<name>A0ABY5DW13_9ACTN</name>
<reference evidence="2 3" key="1">
    <citation type="submission" date="2022-06" db="EMBL/GenBank/DDBJ databases">
        <title>Paraconexibacter antarcticus.</title>
        <authorList>
            <person name="Kim C.S."/>
        </authorList>
    </citation>
    <scope>NUCLEOTIDE SEQUENCE [LARGE SCALE GENOMIC DNA]</scope>
    <source>
        <strain evidence="2 3">02-257</strain>
    </source>
</reference>
<feature type="transmembrane region" description="Helical" evidence="1">
    <location>
        <begin position="6"/>
        <end position="29"/>
    </location>
</feature>
<evidence type="ECO:0000313" key="2">
    <source>
        <dbReference type="EMBL" id="UTI65488.1"/>
    </source>
</evidence>
<keyword evidence="3" id="KW-1185">Reference proteome</keyword>
<proteinExistence type="predicted"/>
<keyword evidence="1" id="KW-0472">Membrane</keyword>
<keyword evidence="1" id="KW-1133">Transmembrane helix</keyword>
<accession>A0ABY5DW13</accession>
<dbReference type="RefSeq" id="WP_254572168.1">
    <property type="nucleotide sequence ID" value="NZ_CP098502.1"/>
</dbReference>
<keyword evidence="1" id="KW-0812">Transmembrane</keyword>
<evidence type="ECO:0000256" key="1">
    <source>
        <dbReference type="SAM" id="Phobius"/>
    </source>
</evidence>
<organism evidence="2 3">
    <name type="scientific">Paraconexibacter antarcticus</name>
    <dbReference type="NCBI Taxonomy" id="2949664"/>
    <lineage>
        <taxon>Bacteria</taxon>
        <taxon>Bacillati</taxon>
        <taxon>Actinomycetota</taxon>
        <taxon>Thermoleophilia</taxon>
        <taxon>Solirubrobacterales</taxon>
        <taxon>Paraconexibacteraceae</taxon>
        <taxon>Paraconexibacter</taxon>
    </lineage>
</organism>
<protein>
    <submittedName>
        <fullName evidence="2">Uncharacterized protein</fullName>
    </submittedName>
</protein>
<evidence type="ECO:0000313" key="3">
    <source>
        <dbReference type="Proteomes" id="UP001056035"/>
    </source>
</evidence>
<dbReference type="EMBL" id="CP098502">
    <property type="protein sequence ID" value="UTI65488.1"/>
    <property type="molecule type" value="Genomic_DNA"/>
</dbReference>
<dbReference type="Proteomes" id="UP001056035">
    <property type="component" value="Chromosome"/>
</dbReference>
<gene>
    <name evidence="2" type="ORF">NBH00_04565</name>
</gene>